<protein>
    <submittedName>
        <fullName evidence="1">Uncharacterized protein</fullName>
    </submittedName>
</protein>
<dbReference type="AlphaFoldDB" id="A0A1G2Q0Z2"/>
<evidence type="ECO:0000313" key="2">
    <source>
        <dbReference type="Proteomes" id="UP000178936"/>
    </source>
</evidence>
<sequence length="110" mass="12973">MTHERWQEIIERVKKQSPQVESGQEPLPDGVGHREYIELQSALGRMRLELWVRPRVLEKKTLYSHRMHSAATVQYKYDDNEQTLTLHAYRWNEAQNDWQEVGVESLAAGL</sequence>
<reference evidence="1 2" key="1">
    <citation type="journal article" date="2016" name="Nat. Commun.">
        <title>Thousands of microbial genomes shed light on interconnected biogeochemical processes in an aquifer system.</title>
        <authorList>
            <person name="Anantharaman K."/>
            <person name="Brown C.T."/>
            <person name="Hug L.A."/>
            <person name="Sharon I."/>
            <person name="Castelle C.J."/>
            <person name="Probst A.J."/>
            <person name="Thomas B.C."/>
            <person name="Singh A."/>
            <person name="Wilkins M.J."/>
            <person name="Karaoz U."/>
            <person name="Brodie E.L."/>
            <person name="Williams K.H."/>
            <person name="Hubbard S.S."/>
            <person name="Banfield J.F."/>
        </authorList>
    </citation>
    <scope>NUCLEOTIDE SEQUENCE [LARGE SCALE GENOMIC DNA]</scope>
</reference>
<comment type="caution">
    <text evidence="1">The sequence shown here is derived from an EMBL/GenBank/DDBJ whole genome shotgun (WGS) entry which is preliminary data.</text>
</comment>
<dbReference type="Proteomes" id="UP000178936">
    <property type="component" value="Unassembled WGS sequence"/>
</dbReference>
<dbReference type="Gene3D" id="2.40.128.720">
    <property type="match status" value="1"/>
</dbReference>
<dbReference type="EMBL" id="MHTB01000054">
    <property type="protein sequence ID" value="OHA54233.1"/>
    <property type="molecule type" value="Genomic_DNA"/>
</dbReference>
<evidence type="ECO:0000313" key="1">
    <source>
        <dbReference type="EMBL" id="OHA54233.1"/>
    </source>
</evidence>
<organism evidence="1 2">
    <name type="scientific">Candidatus Veblenbacteria bacterium RIFOXYA2_FULL_43_9</name>
    <dbReference type="NCBI Taxonomy" id="1802425"/>
    <lineage>
        <taxon>Bacteria</taxon>
        <taxon>Candidatus Vebleniibacteriota</taxon>
    </lineage>
</organism>
<name>A0A1G2Q0Z2_9BACT</name>
<proteinExistence type="predicted"/>
<accession>A0A1G2Q0Z2</accession>
<gene>
    <name evidence="1" type="ORF">A2226_00775</name>
</gene>